<dbReference type="InterPro" id="IPR007372">
    <property type="entry name" value="Lipid/polyisoprenoid-bd_YceI"/>
</dbReference>
<dbReference type="Gene3D" id="2.40.128.110">
    <property type="entry name" value="Lipid/polyisoprenoid-binding, YceI-like"/>
    <property type="match status" value="1"/>
</dbReference>
<protein>
    <submittedName>
        <fullName evidence="2">YceI family protein</fullName>
    </submittedName>
</protein>
<dbReference type="InterPro" id="IPR036761">
    <property type="entry name" value="TTHA0802/YceI-like_sf"/>
</dbReference>
<dbReference type="PANTHER" id="PTHR34406:SF1">
    <property type="entry name" value="PROTEIN YCEI"/>
    <property type="match status" value="1"/>
</dbReference>
<dbReference type="AlphaFoldDB" id="A0A5M8FRQ0"/>
<dbReference type="InterPro" id="IPR027016">
    <property type="entry name" value="UCP029811"/>
</dbReference>
<sequence length="188" mass="19852">MSGQMPAAMSAGHTGWALDPARSHVAFVTIKSKDVAEAHSFADVAGSVDTDGKATVVLMLDSVETLVPIRNERMRELLFQTTNYGDAALTARIDPALLAGLRTGDIEAVAAEGQLLLHGQTQPVVLDMQVARVADDTLMVASRKPLLIEAADFGMADGVERLREIAGLDSISHAVPVSFVLTFVGIAD</sequence>
<feature type="domain" description="Lipid/polyisoprenoid-binding YceI-like" evidence="1">
    <location>
        <begin position="15"/>
        <end position="184"/>
    </location>
</feature>
<organism evidence="2 3">
    <name type="scientific">Thiohalocapsa marina</name>
    <dbReference type="NCBI Taxonomy" id="424902"/>
    <lineage>
        <taxon>Bacteria</taxon>
        <taxon>Pseudomonadati</taxon>
        <taxon>Pseudomonadota</taxon>
        <taxon>Gammaproteobacteria</taxon>
        <taxon>Chromatiales</taxon>
        <taxon>Chromatiaceae</taxon>
        <taxon>Thiohalocapsa</taxon>
    </lineage>
</organism>
<evidence type="ECO:0000259" key="1">
    <source>
        <dbReference type="SMART" id="SM00867"/>
    </source>
</evidence>
<accession>A0A5M8FRQ0</accession>
<dbReference type="OrthoDB" id="9793816at2"/>
<dbReference type="PIRSF" id="PIRSF029811">
    <property type="entry name" value="UCP029811"/>
    <property type="match status" value="1"/>
</dbReference>
<name>A0A5M8FRQ0_9GAMM</name>
<dbReference type="SUPFAM" id="SSF101874">
    <property type="entry name" value="YceI-like"/>
    <property type="match status" value="1"/>
</dbReference>
<dbReference type="EMBL" id="VWXX01000025">
    <property type="protein sequence ID" value="KAA6184052.1"/>
    <property type="molecule type" value="Genomic_DNA"/>
</dbReference>
<gene>
    <name evidence="2" type="ORF">F2Q65_13775</name>
</gene>
<evidence type="ECO:0000313" key="3">
    <source>
        <dbReference type="Proteomes" id="UP000322981"/>
    </source>
</evidence>
<keyword evidence="3" id="KW-1185">Reference proteome</keyword>
<evidence type="ECO:0000313" key="2">
    <source>
        <dbReference type="EMBL" id="KAA6184052.1"/>
    </source>
</evidence>
<comment type="caution">
    <text evidence="2">The sequence shown here is derived from an EMBL/GenBank/DDBJ whole genome shotgun (WGS) entry which is preliminary data.</text>
</comment>
<proteinExistence type="predicted"/>
<dbReference type="PANTHER" id="PTHR34406">
    <property type="entry name" value="PROTEIN YCEI"/>
    <property type="match status" value="1"/>
</dbReference>
<reference evidence="2 3" key="1">
    <citation type="submission" date="2019-09" db="EMBL/GenBank/DDBJ databases">
        <title>Whole-genome sequence of the purple sulfur bacterium Thiohalocapsa marina DSM 19078.</title>
        <authorList>
            <person name="Kyndt J.A."/>
            <person name="Meyer T.E."/>
        </authorList>
    </citation>
    <scope>NUCLEOTIDE SEQUENCE [LARGE SCALE GENOMIC DNA]</scope>
    <source>
        <strain evidence="2 3">DSM 19078</strain>
    </source>
</reference>
<dbReference type="Proteomes" id="UP000322981">
    <property type="component" value="Unassembled WGS sequence"/>
</dbReference>
<dbReference type="SMART" id="SM00867">
    <property type="entry name" value="YceI"/>
    <property type="match status" value="1"/>
</dbReference>
<dbReference type="Pfam" id="PF04264">
    <property type="entry name" value="YceI"/>
    <property type="match status" value="1"/>
</dbReference>